<name>A0A1K1LL97_9BACT</name>
<dbReference type="AlphaFoldDB" id="A0A1K1LL97"/>
<dbReference type="Proteomes" id="UP001326715">
    <property type="component" value="Chromosome"/>
</dbReference>
<dbReference type="EMBL" id="CP140154">
    <property type="protein sequence ID" value="WQG89322.1"/>
    <property type="molecule type" value="Genomic_DNA"/>
</dbReference>
<evidence type="ECO:0000259" key="1">
    <source>
        <dbReference type="Pfam" id="PF08937"/>
    </source>
</evidence>
<gene>
    <name evidence="2" type="ORF">SAMN05661012_00002</name>
    <name evidence="3" type="ORF">SR876_30795</name>
</gene>
<dbReference type="Proteomes" id="UP000183788">
    <property type="component" value="Unassembled WGS sequence"/>
</dbReference>
<dbReference type="RefSeq" id="WP_072356420.1">
    <property type="nucleotide sequence ID" value="NZ_CP139972.1"/>
</dbReference>
<dbReference type="InterPro" id="IPR015032">
    <property type="entry name" value="ThsB__TIR-like_domain"/>
</dbReference>
<dbReference type="EMBL" id="FPIZ01000001">
    <property type="protein sequence ID" value="SFW11677.1"/>
    <property type="molecule type" value="Genomic_DNA"/>
</dbReference>
<sequence length="224" mass="25808">MGKKIFVSYKYSDGNVQALPRHRFDTTARHYVDEINALIENGEDHIYKGENDGESMVTLKDSTIGSKLGDKIFDSSVTIVLISEGMKNPLVQEQEQWMPWEISYSLRQQSRGGNNSKTNAMLAVVLPNRQGQYDYFIRENACPVCNCRILKTDFLFQILRDNMFNIITPTLSTCNNHGVKPPYWGYSSYIHLVKWIDFIADMDEYINIALSIRNNINRYTLVLC</sequence>
<reference evidence="2 4" key="1">
    <citation type="submission" date="2016-11" db="EMBL/GenBank/DDBJ databases">
        <authorList>
            <person name="Jaros S."/>
            <person name="Januszkiewicz K."/>
            <person name="Wedrychowicz H."/>
        </authorList>
    </citation>
    <scope>NUCLEOTIDE SEQUENCE [LARGE SCALE GENOMIC DNA]</scope>
    <source>
        <strain evidence="2 4">DSM 784</strain>
    </source>
</reference>
<dbReference type="Pfam" id="PF08937">
    <property type="entry name" value="ThsB_TIR"/>
    <property type="match status" value="1"/>
</dbReference>
<dbReference type="OrthoDB" id="9798540at2"/>
<protein>
    <submittedName>
        <fullName evidence="2">MTH538 TIR-like domain</fullName>
    </submittedName>
    <submittedName>
        <fullName evidence="3">TIR domain-containing protein</fullName>
    </submittedName>
</protein>
<proteinExistence type="predicted"/>
<dbReference type="STRING" id="1004.SAMN05661012_00002"/>
<accession>A0A1K1LL97</accession>
<evidence type="ECO:0000313" key="2">
    <source>
        <dbReference type="EMBL" id="SFW11677.1"/>
    </source>
</evidence>
<evidence type="ECO:0000313" key="3">
    <source>
        <dbReference type="EMBL" id="WQG89322.1"/>
    </source>
</evidence>
<feature type="domain" description="Thoeris protein ThsB TIR-like" evidence="1">
    <location>
        <begin position="6"/>
        <end position="128"/>
    </location>
</feature>
<evidence type="ECO:0000313" key="5">
    <source>
        <dbReference type="Proteomes" id="UP001326715"/>
    </source>
</evidence>
<keyword evidence="5" id="KW-1185">Reference proteome</keyword>
<organism evidence="2 4">
    <name type="scientific">Chitinophaga sancti</name>
    <dbReference type="NCBI Taxonomy" id="1004"/>
    <lineage>
        <taxon>Bacteria</taxon>
        <taxon>Pseudomonadati</taxon>
        <taxon>Bacteroidota</taxon>
        <taxon>Chitinophagia</taxon>
        <taxon>Chitinophagales</taxon>
        <taxon>Chitinophagaceae</taxon>
        <taxon>Chitinophaga</taxon>
    </lineage>
</organism>
<evidence type="ECO:0000313" key="4">
    <source>
        <dbReference type="Proteomes" id="UP000183788"/>
    </source>
</evidence>
<reference evidence="3 5" key="2">
    <citation type="submission" date="2023-11" db="EMBL/GenBank/DDBJ databases">
        <title>MicrobeMod: A computational toolkit for identifying prokaryotic methylation and restriction-modification with nanopore sequencing.</title>
        <authorList>
            <person name="Crits-Christoph A."/>
            <person name="Kang S.C."/>
            <person name="Lee H."/>
            <person name="Ostrov N."/>
        </authorList>
    </citation>
    <scope>NUCLEOTIDE SEQUENCE [LARGE SCALE GENOMIC DNA]</scope>
    <source>
        <strain evidence="3 5">ATCC 23090</strain>
    </source>
</reference>